<proteinExistence type="predicted"/>
<keyword evidence="2" id="KW-1185">Reference proteome</keyword>
<reference evidence="1 2" key="1">
    <citation type="submission" date="2018-06" db="EMBL/GenBank/DDBJ databases">
        <authorList>
            <consortium name="Pathogen Informatics"/>
            <person name="Doyle S."/>
        </authorList>
    </citation>
    <scope>NUCLEOTIDE SEQUENCE [LARGE SCALE GENOMIC DNA]</scope>
    <source>
        <strain evidence="1 2">NCTC7307</strain>
    </source>
</reference>
<dbReference type="EMBL" id="LS483466">
    <property type="protein sequence ID" value="SQI27237.1"/>
    <property type="molecule type" value="Genomic_DNA"/>
</dbReference>
<dbReference type="AlphaFoldDB" id="A0A2X4TIG5"/>
<protein>
    <submittedName>
        <fullName evidence="1">Uncharacterized protein</fullName>
    </submittedName>
</protein>
<organism evidence="1 2">
    <name type="scientific">Salmonella enterica subsp. arizonae</name>
    <dbReference type="NCBI Taxonomy" id="59203"/>
    <lineage>
        <taxon>Bacteria</taxon>
        <taxon>Pseudomonadati</taxon>
        <taxon>Pseudomonadota</taxon>
        <taxon>Gammaproteobacteria</taxon>
        <taxon>Enterobacterales</taxon>
        <taxon>Enterobacteriaceae</taxon>
        <taxon>Salmonella</taxon>
    </lineage>
</organism>
<gene>
    <name evidence="1" type="ORF">NCTC7307_04623</name>
</gene>
<accession>A0A2X4TIG5</accession>
<sequence>MNFLTEVVHLLFSQTAFQERASVYARRDVALEVHQVAAILFVARTEEMVETDIIDRGGRLEGRHVAANSRSFLDARSTVMMAFQRIAERIRRSSSRLPGIPVRLQRQ</sequence>
<evidence type="ECO:0000313" key="2">
    <source>
        <dbReference type="Proteomes" id="UP000248731"/>
    </source>
</evidence>
<name>A0A2X4TIG5_SALER</name>
<dbReference type="Proteomes" id="UP000248731">
    <property type="component" value="Chromosome 1"/>
</dbReference>
<evidence type="ECO:0000313" key="1">
    <source>
        <dbReference type="EMBL" id="SQI27237.1"/>
    </source>
</evidence>